<dbReference type="PANTHER" id="PTHR12978:SF0">
    <property type="entry name" value="M7GPPPX DIPHOSPHATASE"/>
    <property type="match status" value="1"/>
</dbReference>
<dbReference type="SUPFAM" id="SSF54197">
    <property type="entry name" value="HIT-like"/>
    <property type="match status" value="1"/>
</dbReference>
<evidence type="ECO:0008006" key="2">
    <source>
        <dbReference type="Google" id="ProtNLM"/>
    </source>
</evidence>
<protein>
    <recommendedName>
        <fullName evidence="2">Scavenger mRNA decapping enzyme</fullName>
    </recommendedName>
</protein>
<dbReference type="InterPro" id="IPR036265">
    <property type="entry name" value="HIT-like_sf"/>
</dbReference>
<proteinExistence type="predicted"/>
<dbReference type="GO" id="GO:0000290">
    <property type="term" value="P:deadenylation-dependent decapping of nuclear-transcribed mRNA"/>
    <property type="evidence" value="ECO:0007669"/>
    <property type="project" value="InterPro"/>
</dbReference>
<sequence>MSQLDIYLQNTENLKFQKYKNNNLSVFTGLYKNKPIIYYIRTYPCKNIKTVLKSNTKVLQNERMSKYDCIFNSNGEVSIIWPALDKDMKSATTKQFVKVLETSLMYKNNISPNISVANAKWMYNILNGVSEQERIIYQDQYFILMPDIKWNENDIDFLHCLAILKDKTLHSIRDLNSSHLPMLKHIYTKGLDIIHHTYSIAKNKLRVYFHYHPSYWHMHIHFNNIKIHSSENSIDYAHPLIQVIQNIEMVPDYYKKASLVVMKRE</sequence>
<dbReference type="EMBL" id="MK500389">
    <property type="protein sequence ID" value="QBK88461.1"/>
    <property type="molecule type" value="Genomic_DNA"/>
</dbReference>
<dbReference type="GO" id="GO:0000340">
    <property type="term" value="F:RNA 7-methylguanosine cap binding"/>
    <property type="evidence" value="ECO:0007669"/>
    <property type="project" value="TreeGrafter"/>
</dbReference>
<accession>A0A481YZX9</accession>
<dbReference type="InterPro" id="IPR008594">
    <property type="entry name" value="DcpS/DCS2"/>
</dbReference>
<dbReference type="Pfam" id="PF11969">
    <property type="entry name" value="DcpS_C"/>
    <property type="match status" value="1"/>
</dbReference>
<organism evidence="1">
    <name type="scientific">Mimivirus LCMiAC01</name>
    <dbReference type="NCBI Taxonomy" id="2506608"/>
    <lineage>
        <taxon>Viruses</taxon>
        <taxon>Varidnaviria</taxon>
        <taxon>Bamfordvirae</taxon>
        <taxon>Nucleocytoviricota</taxon>
        <taxon>Megaviricetes</taxon>
        <taxon>Imitervirales</taxon>
        <taxon>Mimiviridae</taxon>
        <taxon>Klosneuvirinae</taxon>
    </lineage>
</organism>
<evidence type="ECO:0000313" key="1">
    <source>
        <dbReference type="EMBL" id="QBK88461.1"/>
    </source>
</evidence>
<dbReference type="GO" id="GO:0016787">
    <property type="term" value="F:hydrolase activity"/>
    <property type="evidence" value="ECO:0007669"/>
    <property type="project" value="InterPro"/>
</dbReference>
<reference evidence="1" key="1">
    <citation type="journal article" date="2019" name="MBio">
        <title>Virus Genomes from Deep Sea Sediments Expand the Ocean Megavirome and Support Independent Origins of Viral Gigantism.</title>
        <authorList>
            <person name="Backstrom D."/>
            <person name="Yutin N."/>
            <person name="Jorgensen S.L."/>
            <person name="Dharamshi J."/>
            <person name="Homa F."/>
            <person name="Zaremba-Niedwiedzka K."/>
            <person name="Spang A."/>
            <person name="Wolf Y.I."/>
            <person name="Koonin E.V."/>
            <person name="Ettema T.J."/>
        </authorList>
    </citation>
    <scope>NUCLEOTIDE SEQUENCE</scope>
</reference>
<dbReference type="PANTHER" id="PTHR12978">
    <property type="entry name" value="HISTIDINE TRIAD HIT PROTEIN MEMBER"/>
    <property type="match status" value="1"/>
</dbReference>
<gene>
    <name evidence="1" type="ORF">LCMiAC01_01380</name>
</gene>
<name>A0A481YZX9_9VIRU</name>
<dbReference type="Gene3D" id="3.30.428.10">
    <property type="entry name" value="HIT-like"/>
    <property type="match status" value="1"/>
</dbReference>